<dbReference type="SUPFAM" id="SSF55811">
    <property type="entry name" value="Nudix"/>
    <property type="match status" value="1"/>
</dbReference>
<proteinExistence type="predicted"/>
<reference evidence="3 4" key="1">
    <citation type="submission" date="2017-06" db="EMBL/GenBank/DDBJ databases">
        <authorList>
            <person name="Kim H.J."/>
            <person name="Triplett B.A."/>
        </authorList>
    </citation>
    <scope>NUCLEOTIDE SEQUENCE [LARGE SCALE GENOMIC DNA]</scope>
    <source>
        <strain evidence="3 4">DSM 11445</strain>
    </source>
</reference>
<dbReference type="InterPro" id="IPR007759">
    <property type="entry name" value="Asxl_HARE-HTH"/>
</dbReference>
<dbReference type="InterPro" id="IPR015797">
    <property type="entry name" value="NUDIX_hydrolase-like_dom_sf"/>
</dbReference>
<accession>A0A239MAQ7</accession>
<dbReference type="Pfam" id="PF05066">
    <property type="entry name" value="HARE-HTH"/>
    <property type="match status" value="1"/>
</dbReference>
<dbReference type="RefSeq" id="WP_089280548.1">
    <property type="nucleotide sequence ID" value="NZ_FZON01000133.1"/>
</dbReference>
<dbReference type="EMBL" id="FZON01000133">
    <property type="protein sequence ID" value="SNT39262.1"/>
    <property type="molecule type" value="Genomic_DNA"/>
</dbReference>
<keyword evidence="1" id="KW-0804">Transcription</keyword>
<dbReference type="PROSITE" id="PS51913">
    <property type="entry name" value="HTH_HARE"/>
    <property type="match status" value="1"/>
</dbReference>
<evidence type="ECO:0000256" key="1">
    <source>
        <dbReference type="ARBA" id="ARBA00023163"/>
    </source>
</evidence>
<evidence type="ECO:0000313" key="4">
    <source>
        <dbReference type="Proteomes" id="UP000198440"/>
    </source>
</evidence>
<dbReference type="OrthoDB" id="7605387at2"/>
<feature type="domain" description="HTH HARE-type" evidence="2">
    <location>
        <begin position="3"/>
        <end position="78"/>
    </location>
</feature>
<name>A0A239MAQ7_9RHOB</name>
<dbReference type="GO" id="GO:0003824">
    <property type="term" value="F:catalytic activity"/>
    <property type="evidence" value="ECO:0007669"/>
    <property type="project" value="UniProtKB-ARBA"/>
</dbReference>
<dbReference type="GO" id="GO:0006355">
    <property type="term" value="P:regulation of DNA-templated transcription"/>
    <property type="evidence" value="ECO:0007669"/>
    <property type="project" value="InterPro"/>
</dbReference>
<sequence>MANQYLIAAEKAIRAKNDALTPREILAVAQSLGFTPGRPKVKTRHKTMAARLSMDVLERGNKSLFFRTGPNTFFLRELNDGRYEEYKAPRRKKTLHDEKILAVSQSYLDDVGVRGVVYSPEDLLKNASDSGAVSYLVRRLAETRYDVKQVIAYALIYRDSHLLSYTRGKFNSATDELVGQRSIGFGGHVSKEDISLFDEGEFGIFEAARREITEELVFQKYDIDRIYRSDSIKYVCAINTYDTDDAKKHIAVVVLHKCHPNFQTEKNEMSINALKWLSVSDPLNDIDCFEPWSKLILEEVFSGNIALDFNEE</sequence>
<dbReference type="AlphaFoldDB" id="A0A239MAQ7"/>
<protein>
    <submittedName>
        <fullName evidence="3">Predicted phosphoesterase, NUDIX family</fullName>
    </submittedName>
</protein>
<evidence type="ECO:0000313" key="3">
    <source>
        <dbReference type="EMBL" id="SNT39262.1"/>
    </source>
</evidence>
<gene>
    <name evidence="3" type="ORF">SAMN04488078_11331</name>
</gene>
<dbReference type="Proteomes" id="UP000198440">
    <property type="component" value="Unassembled WGS sequence"/>
</dbReference>
<dbReference type="Gene3D" id="3.90.79.10">
    <property type="entry name" value="Nucleoside Triphosphate Pyrophosphohydrolase"/>
    <property type="match status" value="1"/>
</dbReference>
<organism evidence="3 4">
    <name type="scientific">Antarctobacter heliothermus</name>
    <dbReference type="NCBI Taxonomy" id="74033"/>
    <lineage>
        <taxon>Bacteria</taxon>
        <taxon>Pseudomonadati</taxon>
        <taxon>Pseudomonadota</taxon>
        <taxon>Alphaproteobacteria</taxon>
        <taxon>Rhodobacterales</taxon>
        <taxon>Roseobacteraceae</taxon>
        <taxon>Antarctobacter</taxon>
    </lineage>
</organism>
<evidence type="ECO:0000259" key="2">
    <source>
        <dbReference type="PROSITE" id="PS51913"/>
    </source>
</evidence>